<evidence type="ECO:0000256" key="8">
    <source>
        <dbReference type="SAM" id="MobiDB-lite"/>
    </source>
</evidence>
<evidence type="ECO:0000256" key="1">
    <source>
        <dbReference type="ARBA" id="ARBA00004328"/>
    </source>
</evidence>
<reference evidence="9" key="1">
    <citation type="submission" date="2019-05" db="EMBL/GenBank/DDBJ databases">
        <title>Metatranscriptomic reconstruction reveals RNA viruses with the potential to shape carbon cycling in soil.</title>
        <authorList>
            <person name="Starr E.P."/>
            <person name="Nuccio E."/>
            <person name="Pett-Ridge J."/>
            <person name="Banfield J.F."/>
            <person name="Firestone M.K."/>
        </authorList>
    </citation>
    <scope>NUCLEOTIDE SEQUENCE</scope>
    <source>
        <strain evidence="9">H2_Bulk_34_233</strain>
    </source>
</reference>
<evidence type="ECO:0000313" key="9">
    <source>
        <dbReference type="EMBL" id="QDH87584.1"/>
    </source>
</evidence>
<organism evidence="9">
    <name type="scientific">Leviviridae sp</name>
    <dbReference type="NCBI Taxonomy" id="2027243"/>
    <lineage>
        <taxon>Viruses</taxon>
        <taxon>Riboviria</taxon>
        <taxon>Orthornavirae</taxon>
        <taxon>Lenarviricota</taxon>
        <taxon>Leviviricetes</taxon>
        <taxon>Norzivirales</taxon>
        <taxon>Fiersviridae</taxon>
    </lineage>
</organism>
<evidence type="ECO:0000256" key="6">
    <source>
        <dbReference type="ARBA" id="ARBA00023296"/>
    </source>
</evidence>
<accession>A0A514D1T9</accession>
<keyword evidence="6" id="KW-1160">Virus entry into host cell</keyword>
<proteinExistence type="inferred from homology"/>
<dbReference type="Pfam" id="PF03863">
    <property type="entry name" value="Phage_mat-A"/>
    <property type="match status" value="1"/>
</dbReference>
<dbReference type="GO" id="GO:0039666">
    <property type="term" value="P:virion attachment to host cell pilus"/>
    <property type="evidence" value="ECO:0007669"/>
    <property type="project" value="UniProtKB-KW"/>
</dbReference>
<comment type="subcellular location">
    <subcellularLocation>
        <location evidence="1">Virion</location>
    </subcellularLocation>
</comment>
<evidence type="ECO:0000256" key="2">
    <source>
        <dbReference type="ARBA" id="ARBA00022581"/>
    </source>
</evidence>
<gene>
    <name evidence="9" type="ORF">H2Bulk34233_000001</name>
</gene>
<evidence type="ECO:0000256" key="5">
    <source>
        <dbReference type="ARBA" id="ARBA00023104"/>
    </source>
</evidence>
<keyword evidence="4" id="KW-0946">Virion</keyword>
<name>A0A514D1T9_9VIRU</name>
<sequence length="394" mass="43470">MPGRFRSRSLPRSGGEWHFTNDPNGGTGPTTTTAGYSSCEDVTGDGDCHGLRVVSLSIEGGHLNKKSFGYYDSEFNNYVVDAIRTNLTGDHIGGISGIPSDVDASTMAAARTNPSRPYVDVPANILDIGTSPTRILRDWKDLRRRHGLPDVVGSPSGREIFQGSGEAWLNYQFMIKPIVSDIVRLSQFTRIVNDRIEEINRLFGVTGLRRTVTIAEGSRSELISFIAQSAGIYIGYNAIATEAVRLRVHTRWIPNGDYAGHTPSPEIVRAWAARSALGLTVDASTLWEITPWSWLVDWFTSTGDYLSATRNIVPAVLMGVYPMTHTITDWHCPGYPIIAWWDSTLQTGYLESARLKKRTKTRRSSFISPFAARLPFLSGQQMSIAAAIAATRNR</sequence>
<dbReference type="EMBL" id="MN033493">
    <property type="protein sequence ID" value="QDH87584.1"/>
    <property type="molecule type" value="Genomic_RNA"/>
</dbReference>
<keyword evidence="5" id="KW-1175">Viral attachment to host cell pilus</keyword>
<feature type="region of interest" description="Disordered" evidence="8">
    <location>
        <begin position="1"/>
        <end position="36"/>
    </location>
</feature>
<evidence type="ECO:0000256" key="7">
    <source>
        <dbReference type="ARBA" id="ARBA00035110"/>
    </source>
</evidence>
<dbReference type="GO" id="GO:0044423">
    <property type="term" value="C:virion component"/>
    <property type="evidence" value="ECO:0007669"/>
    <property type="project" value="UniProtKB-KW"/>
</dbReference>
<feature type="compositionally biased region" description="Low complexity" evidence="8">
    <location>
        <begin position="20"/>
        <end position="33"/>
    </location>
</feature>
<evidence type="ECO:0000256" key="3">
    <source>
        <dbReference type="ARBA" id="ARBA00022804"/>
    </source>
</evidence>
<evidence type="ECO:0000256" key="4">
    <source>
        <dbReference type="ARBA" id="ARBA00022844"/>
    </source>
</evidence>
<protein>
    <recommendedName>
        <fullName evidence="10">Maturation</fullName>
    </recommendedName>
</protein>
<evidence type="ECO:0008006" key="10">
    <source>
        <dbReference type="Google" id="ProtNLM"/>
    </source>
</evidence>
<keyword evidence="3" id="KW-1161">Viral attachment to host cell</keyword>
<comment type="similarity">
    <text evidence="7">Belongs to the Leviviricetes maturation protein family.</text>
</comment>
<dbReference type="InterPro" id="IPR005563">
    <property type="entry name" value="A_protein"/>
</dbReference>
<keyword evidence="2" id="KW-0945">Host-virus interaction</keyword>